<dbReference type="EC" id="5.4.2.7" evidence="5"/>
<dbReference type="Proteomes" id="UP000066284">
    <property type="component" value="Chromosome 1"/>
</dbReference>
<feature type="domain" description="Metalloenzyme" evidence="4">
    <location>
        <begin position="285"/>
        <end position="368"/>
    </location>
</feature>
<dbReference type="GO" id="GO:0043094">
    <property type="term" value="P:metabolic compound salvage"/>
    <property type="evidence" value="ECO:0007669"/>
    <property type="project" value="InterPro"/>
</dbReference>
<dbReference type="OrthoDB" id="9769930at2"/>
<dbReference type="AlphaFoldDB" id="A0A0S4KSQ6"/>
<dbReference type="KEGG" id="nio:NITINOP_2533"/>
<dbReference type="Gene3D" id="3.30.70.1250">
    <property type="entry name" value="Phosphopentomutase"/>
    <property type="match status" value="1"/>
</dbReference>
<dbReference type="GO" id="GO:0000287">
    <property type="term" value="F:magnesium ion binding"/>
    <property type="evidence" value="ECO:0007669"/>
    <property type="project" value="InterPro"/>
</dbReference>
<keyword evidence="5" id="KW-0413">Isomerase</keyword>
<dbReference type="GO" id="GO:0008973">
    <property type="term" value="F:phosphopentomutase activity"/>
    <property type="evidence" value="ECO:0007669"/>
    <property type="project" value="UniProtKB-EC"/>
</dbReference>
<dbReference type="SUPFAM" id="SSF143856">
    <property type="entry name" value="DeoB insert domain-like"/>
    <property type="match status" value="1"/>
</dbReference>
<dbReference type="InterPro" id="IPR017850">
    <property type="entry name" value="Alkaline_phosphatase_core_sf"/>
</dbReference>
<evidence type="ECO:0000259" key="4">
    <source>
        <dbReference type="Pfam" id="PF01676"/>
    </source>
</evidence>
<protein>
    <submittedName>
        <fullName evidence="5">Phosphopentomutase</fullName>
        <ecNumber evidence="5">5.4.2.7</ecNumber>
    </submittedName>
</protein>
<evidence type="ECO:0000313" key="5">
    <source>
        <dbReference type="EMBL" id="CUQ67505.1"/>
    </source>
</evidence>
<dbReference type="EMBL" id="LN885086">
    <property type="protein sequence ID" value="CUQ67505.1"/>
    <property type="molecule type" value="Genomic_DNA"/>
</dbReference>
<dbReference type="RefSeq" id="WP_062485966.1">
    <property type="nucleotide sequence ID" value="NZ_LN885086.1"/>
</dbReference>
<keyword evidence="3" id="KW-0464">Manganese</keyword>
<evidence type="ECO:0000256" key="2">
    <source>
        <dbReference type="ARBA" id="ARBA00022723"/>
    </source>
</evidence>
<dbReference type="NCBIfam" id="NF003766">
    <property type="entry name" value="PRK05362.1"/>
    <property type="match status" value="1"/>
</dbReference>
<dbReference type="Pfam" id="PF01676">
    <property type="entry name" value="Metalloenzyme"/>
    <property type="match status" value="1"/>
</dbReference>
<reference evidence="6" key="1">
    <citation type="submission" date="2015-09" db="EMBL/GenBank/DDBJ databases">
        <authorList>
            <person name="Daims H."/>
        </authorList>
    </citation>
    <scope>NUCLEOTIDE SEQUENCE [LARGE SCALE GENOMIC DNA]</scope>
</reference>
<dbReference type="InterPro" id="IPR010045">
    <property type="entry name" value="DeoB"/>
</dbReference>
<dbReference type="PANTHER" id="PTHR21110:SF0">
    <property type="entry name" value="PHOSPHOPENTOMUTASE"/>
    <property type="match status" value="1"/>
</dbReference>
<dbReference type="SUPFAM" id="SSF53649">
    <property type="entry name" value="Alkaline phosphatase-like"/>
    <property type="match status" value="1"/>
</dbReference>
<evidence type="ECO:0000313" key="6">
    <source>
        <dbReference type="Proteomes" id="UP000066284"/>
    </source>
</evidence>
<dbReference type="GO" id="GO:0005829">
    <property type="term" value="C:cytosol"/>
    <property type="evidence" value="ECO:0007669"/>
    <property type="project" value="TreeGrafter"/>
</dbReference>
<proteinExistence type="inferred from homology"/>
<dbReference type="Gene3D" id="3.40.720.10">
    <property type="entry name" value="Alkaline Phosphatase, subunit A"/>
    <property type="match status" value="1"/>
</dbReference>
<accession>A0A0S4KSQ6</accession>
<evidence type="ECO:0000256" key="3">
    <source>
        <dbReference type="ARBA" id="ARBA00023211"/>
    </source>
</evidence>
<dbReference type="InterPro" id="IPR024052">
    <property type="entry name" value="Phosphopentomutase_DeoB_cap_sf"/>
</dbReference>
<dbReference type="GO" id="GO:0009117">
    <property type="term" value="P:nucleotide metabolic process"/>
    <property type="evidence" value="ECO:0007669"/>
    <property type="project" value="InterPro"/>
</dbReference>
<organism evidence="5 6">
    <name type="scientific">Candidatus Nitrospira inopinata</name>
    <dbReference type="NCBI Taxonomy" id="1715989"/>
    <lineage>
        <taxon>Bacteria</taxon>
        <taxon>Pseudomonadati</taxon>
        <taxon>Nitrospirota</taxon>
        <taxon>Nitrospiria</taxon>
        <taxon>Nitrospirales</taxon>
        <taxon>Nitrospiraceae</taxon>
        <taxon>Nitrospira</taxon>
    </lineage>
</organism>
<gene>
    <name evidence="5" type="primary">deoB</name>
    <name evidence="5" type="ORF">NITINOP_2533</name>
</gene>
<name>A0A0S4KSQ6_9BACT</name>
<comment type="similarity">
    <text evidence="1">Belongs to the phosphopentomutase family.</text>
</comment>
<keyword evidence="2" id="KW-0479">Metal-binding</keyword>
<dbReference type="PANTHER" id="PTHR21110">
    <property type="entry name" value="PHOSPHOPENTOMUTASE"/>
    <property type="match status" value="1"/>
</dbReference>
<dbReference type="STRING" id="1715989.NITINOP_2533"/>
<dbReference type="PIRSF" id="PIRSF001491">
    <property type="entry name" value="Ppentomutase"/>
    <property type="match status" value="1"/>
</dbReference>
<evidence type="ECO:0000256" key="1">
    <source>
        <dbReference type="ARBA" id="ARBA00010373"/>
    </source>
</evidence>
<keyword evidence="6" id="KW-1185">Reference proteome</keyword>
<sequence length="384" mass="40450">MINRVLLFVIDGLGIGPLPDAAEHGDAEANTLAHLADMVGGLSLPNMETLGLGHVASIPGVLSTTQPRGCFGRLCFTAQGTDSVAGHWEMNGIVSAAPPSCADGVPRQVVAAVEQALGRKVIGKNMASLGSMLKEYGADHFACGAPILWTDGRNTCHVAAHEAVMAREALYLGCREAWKTVKQAGLFVRIVAQPIVGEPGRLHAHGSRKDFVAEPPGVTMLDVLNRSGQIVMGIGKVGDLFGGRSLTKTFSVSSAQEAFEETVAMLSKVPRGLLYIGLDFSTDEATQAAAALEEFDRCLPGLFDKLRVGDLVVITGDHGRDLSKPLKRPTREYVPLLLLGPKLPAGVDLGTRSTAADLGQTVADAFGAQRLPIGDSFWEAIKPG</sequence>
<dbReference type="InterPro" id="IPR006124">
    <property type="entry name" value="Metalloenzyme"/>
</dbReference>